<dbReference type="PANTHER" id="PTHR33540:SF2">
    <property type="entry name" value="TRNA THREONYLCARBAMOYLADENOSINE BIOSYNTHESIS PROTEIN TSAE"/>
    <property type="match status" value="1"/>
</dbReference>
<dbReference type="KEGG" id="soa:G3M56_001800"/>
<dbReference type="EMBL" id="CP066776">
    <property type="protein sequence ID" value="QQL45349.1"/>
    <property type="molecule type" value="Genomic_DNA"/>
</dbReference>
<dbReference type="GO" id="GO:0016740">
    <property type="term" value="F:transferase activity"/>
    <property type="evidence" value="ECO:0007669"/>
    <property type="project" value="UniProtKB-KW"/>
</dbReference>
<keyword evidence="8" id="KW-0067">ATP-binding</keyword>
<dbReference type="GO" id="GO:0005524">
    <property type="term" value="F:ATP binding"/>
    <property type="evidence" value="ECO:0007669"/>
    <property type="project" value="UniProtKB-KW"/>
</dbReference>
<gene>
    <name evidence="11" type="primary">tsaE</name>
    <name evidence="11" type="ORF">G3M56_001800</name>
</gene>
<evidence type="ECO:0000256" key="7">
    <source>
        <dbReference type="ARBA" id="ARBA00022741"/>
    </source>
</evidence>
<evidence type="ECO:0000256" key="10">
    <source>
        <dbReference type="ARBA" id="ARBA00032441"/>
    </source>
</evidence>
<dbReference type="GO" id="GO:0002949">
    <property type="term" value="P:tRNA threonylcarbamoyladenosine modification"/>
    <property type="evidence" value="ECO:0007669"/>
    <property type="project" value="InterPro"/>
</dbReference>
<organism evidence="11 12">
    <name type="scientific">Sulfuriroseicoccus oceanibius</name>
    <dbReference type="NCBI Taxonomy" id="2707525"/>
    <lineage>
        <taxon>Bacteria</taxon>
        <taxon>Pseudomonadati</taxon>
        <taxon>Verrucomicrobiota</taxon>
        <taxon>Verrucomicrobiia</taxon>
        <taxon>Verrucomicrobiales</taxon>
        <taxon>Verrucomicrobiaceae</taxon>
        <taxon>Sulfuriroseicoccus</taxon>
    </lineage>
</organism>
<evidence type="ECO:0000256" key="5">
    <source>
        <dbReference type="ARBA" id="ARBA00022694"/>
    </source>
</evidence>
<evidence type="ECO:0000256" key="3">
    <source>
        <dbReference type="ARBA" id="ARBA00019010"/>
    </source>
</evidence>
<keyword evidence="6" id="KW-0479">Metal-binding</keyword>
<evidence type="ECO:0000313" key="11">
    <source>
        <dbReference type="EMBL" id="QQL45349.1"/>
    </source>
</evidence>
<name>A0A6B3L7N9_9BACT</name>
<evidence type="ECO:0000256" key="4">
    <source>
        <dbReference type="ARBA" id="ARBA00022490"/>
    </source>
</evidence>
<dbReference type="Proteomes" id="UP000475117">
    <property type="component" value="Chromosome"/>
</dbReference>
<dbReference type="InterPro" id="IPR027417">
    <property type="entry name" value="P-loop_NTPase"/>
</dbReference>
<reference evidence="11 12" key="1">
    <citation type="submission" date="2020-12" db="EMBL/GenBank/DDBJ databases">
        <title>Sulforoseuscoccus oceanibium gen. nov., sp. nov., a representative of the phylum Verrucomicrobia with special cytoplasmic membrane, and proposal of Sulforoseuscoccusaceae fam. nov.</title>
        <authorList>
            <person name="Xi F."/>
        </authorList>
    </citation>
    <scope>NUCLEOTIDE SEQUENCE [LARGE SCALE GENOMIC DNA]</scope>
    <source>
        <strain evidence="11 12">T37</strain>
    </source>
</reference>
<dbReference type="Pfam" id="PF02367">
    <property type="entry name" value="TsaE"/>
    <property type="match status" value="1"/>
</dbReference>
<keyword evidence="11" id="KW-0808">Transferase</keyword>
<comment type="subcellular location">
    <subcellularLocation>
        <location evidence="1">Cytoplasm</location>
    </subcellularLocation>
</comment>
<keyword evidence="4" id="KW-0963">Cytoplasm</keyword>
<sequence length="155" mass="16990">MSFLPNPNEPLSLASIDATRAAAAELAATLKDGDVVALIGTLGAGKTHFSAGLIAALGSDQHASSPTFSLVNVYRDTTPRVSHFDFYRINSEHELLDLGWDDYLDEGGVVIVEWANKFPSMMPPNTQWFELRPVDDSTREIQRLDTAPEAFTDHD</sequence>
<dbReference type="InterPro" id="IPR003442">
    <property type="entry name" value="T6A_TsaE"/>
</dbReference>
<dbReference type="GO" id="GO:0046872">
    <property type="term" value="F:metal ion binding"/>
    <property type="evidence" value="ECO:0007669"/>
    <property type="project" value="UniProtKB-KW"/>
</dbReference>
<proteinExistence type="inferred from homology"/>
<evidence type="ECO:0000313" key="12">
    <source>
        <dbReference type="Proteomes" id="UP000475117"/>
    </source>
</evidence>
<dbReference type="RefSeq" id="WP_164365673.1">
    <property type="nucleotide sequence ID" value="NZ_CP066776.1"/>
</dbReference>
<evidence type="ECO:0000256" key="2">
    <source>
        <dbReference type="ARBA" id="ARBA00007599"/>
    </source>
</evidence>
<dbReference type="Gene3D" id="3.40.50.300">
    <property type="entry name" value="P-loop containing nucleotide triphosphate hydrolases"/>
    <property type="match status" value="1"/>
</dbReference>
<evidence type="ECO:0000256" key="1">
    <source>
        <dbReference type="ARBA" id="ARBA00004496"/>
    </source>
</evidence>
<keyword evidence="7" id="KW-0547">Nucleotide-binding</keyword>
<dbReference type="SUPFAM" id="SSF52540">
    <property type="entry name" value="P-loop containing nucleoside triphosphate hydrolases"/>
    <property type="match status" value="1"/>
</dbReference>
<dbReference type="AlphaFoldDB" id="A0A6B3L7N9"/>
<keyword evidence="12" id="KW-1185">Reference proteome</keyword>
<evidence type="ECO:0000256" key="6">
    <source>
        <dbReference type="ARBA" id="ARBA00022723"/>
    </source>
</evidence>
<keyword evidence="9" id="KW-0460">Magnesium</keyword>
<evidence type="ECO:0000256" key="8">
    <source>
        <dbReference type="ARBA" id="ARBA00022840"/>
    </source>
</evidence>
<dbReference type="GO" id="GO:0005737">
    <property type="term" value="C:cytoplasm"/>
    <property type="evidence" value="ECO:0007669"/>
    <property type="project" value="UniProtKB-SubCell"/>
</dbReference>
<accession>A0A6B3L7N9</accession>
<keyword evidence="5" id="KW-0819">tRNA processing</keyword>
<evidence type="ECO:0000256" key="9">
    <source>
        <dbReference type="ARBA" id="ARBA00022842"/>
    </source>
</evidence>
<dbReference type="PANTHER" id="PTHR33540">
    <property type="entry name" value="TRNA THREONYLCARBAMOYLADENOSINE BIOSYNTHESIS PROTEIN TSAE"/>
    <property type="match status" value="1"/>
</dbReference>
<protein>
    <recommendedName>
        <fullName evidence="3">tRNA threonylcarbamoyladenosine biosynthesis protein TsaE</fullName>
    </recommendedName>
    <alternativeName>
        <fullName evidence="10">t(6)A37 threonylcarbamoyladenosine biosynthesis protein TsaE</fullName>
    </alternativeName>
</protein>
<comment type="similarity">
    <text evidence="2">Belongs to the TsaE family.</text>
</comment>
<dbReference type="NCBIfam" id="TIGR00150">
    <property type="entry name" value="T6A_YjeE"/>
    <property type="match status" value="1"/>
</dbReference>